<organism evidence="2 3">
    <name type="scientific">Candidatus Falkowbacteria bacterium RIFCSPHIGHO2_02_FULL_42_9</name>
    <dbReference type="NCBI Taxonomy" id="1797986"/>
    <lineage>
        <taxon>Bacteria</taxon>
        <taxon>Candidatus Falkowiibacteriota</taxon>
    </lineage>
</organism>
<dbReference type="Pfam" id="PF13263">
    <property type="entry name" value="PHP_C"/>
    <property type="match status" value="1"/>
</dbReference>
<gene>
    <name evidence="2" type="ORF">A3D45_00450</name>
</gene>
<evidence type="ECO:0000313" key="3">
    <source>
        <dbReference type="Proteomes" id="UP000176877"/>
    </source>
</evidence>
<dbReference type="EMBL" id="MFFT01000064">
    <property type="protein sequence ID" value="OGF22131.1"/>
    <property type="molecule type" value="Genomic_DNA"/>
</dbReference>
<evidence type="ECO:0000259" key="1">
    <source>
        <dbReference type="Pfam" id="PF02811"/>
    </source>
</evidence>
<name>A0A1F5S776_9BACT</name>
<protein>
    <recommendedName>
        <fullName evidence="1">PHP domain-containing protein</fullName>
    </recommendedName>
</protein>
<dbReference type="InterPro" id="IPR016195">
    <property type="entry name" value="Pol/histidinol_Pase-like"/>
</dbReference>
<evidence type="ECO:0000313" key="2">
    <source>
        <dbReference type="EMBL" id="OGF22131.1"/>
    </source>
</evidence>
<dbReference type="Gene3D" id="3.20.20.140">
    <property type="entry name" value="Metal-dependent hydrolases"/>
    <property type="match status" value="1"/>
</dbReference>
<dbReference type="InterPro" id="IPR004013">
    <property type="entry name" value="PHP_dom"/>
</dbReference>
<dbReference type="AlphaFoldDB" id="A0A1F5S776"/>
<comment type="caution">
    <text evidence="2">The sequence shown here is derived from an EMBL/GenBank/DDBJ whole genome shotgun (WGS) entry which is preliminary data.</text>
</comment>
<sequence length="252" mass="29358">MLKASLHIHTIEDRVEGHLIKYNIYELIDWAEQLGFKVLGLTCHKQLVYKESYVNYAASRGILLLLGVELQMKKRIKRNDLIVLNVKPSEAAAVEKINSFKKLADYKKEHQEIFVLAPHPLATRIFSMGKKKLIKNIDLFDSVEHCWCYSRRLVNSNKKTQRITEKFNKPLVATSDAHFLKYFNTDYILVESDKLDPASFFAAIKRGAFTNVTSPKKIYQLFWCLFNFQMKKYIYSVFKHQRSKKSVGNLDG</sequence>
<proteinExistence type="predicted"/>
<dbReference type="Proteomes" id="UP000176877">
    <property type="component" value="Unassembled WGS sequence"/>
</dbReference>
<feature type="domain" description="PHP" evidence="1">
    <location>
        <begin position="6"/>
        <end position="109"/>
    </location>
</feature>
<dbReference type="GO" id="GO:0003824">
    <property type="term" value="F:catalytic activity"/>
    <property type="evidence" value="ECO:0007669"/>
    <property type="project" value="InterPro"/>
</dbReference>
<dbReference type="SUPFAM" id="SSF89550">
    <property type="entry name" value="PHP domain-like"/>
    <property type="match status" value="1"/>
</dbReference>
<dbReference type="Pfam" id="PF02811">
    <property type="entry name" value="PHP"/>
    <property type="match status" value="1"/>
</dbReference>
<accession>A0A1F5S776</accession>
<reference evidence="2 3" key="1">
    <citation type="journal article" date="2016" name="Nat. Commun.">
        <title>Thousands of microbial genomes shed light on interconnected biogeochemical processes in an aquifer system.</title>
        <authorList>
            <person name="Anantharaman K."/>
            <person name="Brown C.T."/>
            <person name="Hug L.A."/>
            <person name="Sharon I."/>
            <person name="Castelle C.J."/>
            <person name="Probst A.J."/>
            <person name="Thomas B.C."/>
            <person name="Singh A."/>
            <person name="Wilkins M.J."/>
            <person name="Karaoz U."/>
            <person name="Brodie E.L."/>
            <person name="Williams K.H."/>
            <person name="Hubbard S.S."/>
            <person name="Banfield J.F."/>
        </authorList>
    </citation>
    <scope>NUCLEOTIDE SEQUENCE [LARGE SCALE GENOMIC DNA]</scope>
</reference>